<gene>
    <name evidence="2" type="ORF">CCY01nite_40160</name>
</gene>
<keyword evidence="2" id="KW-0378">Hydrolase</keyword>
<dbReference type="GO" id="GO:0070813">
    <property type="term" value="P:hydrogen sulfide metabolic process"/>
    <property type="evidence" value="ECO:0007669"/>
    <property type="project" value="TreeGrafter"/>
</dbReference>
<dbReference type="EMBL" id="BKAU01000005">
    <property type="protein sequence ID" value="GEP97756.1"/>
    <property type="molecule type" value="Genomic_DNA"/>
</dbReference>
<dbReference type="AlphaFoldDB" id="A0A512RPX9"/>
<protein>
    <submittedName>
        <fullName evidence="2">Hydroxyacylglutathione hydrolase</fullName>
    </submittedName>
</protein>
<dbReference type="Gene3D" id="3.60.15.10">
    <property type="entry name" value="Ribonuclease Z/Hydroxyacylglutathione hydrolase-like"/>
    <property type="match status" value="1"/>
</dbReference>
<dbReference type="InterPro" id="IPR051682">
    <property type="entry name" value="Mito_Persulfide_Diox"/>
</dbReference>
<dbReference type="SUPFAM" id="SSF56281">
    <property type="entry name" value="Metallo-hydrolase/oxidoreductase"/>
    <property type="match status" value="1"/>
</dbReference>
<dbReference type="PANTHER" id="PTHR43084:SF7">
    <property type="entry name" value="BETA-LACTAMASE DOMAIN PROTEIN"/>
    <property type="match status" value="1"/>
</dbReference>
<dbReference type="SMART" id="SM00849">
    <property type="entry name" value="Lactamase_B"/>
    <property type="match status" value="1"/>
</dbReference>
<dbReference type="InterPro" id="IPR001763">
    <property type="entry name" value="Rhodanese-like_dom"/>
</dbReference>
<dbReference type="GO" id="GO:0006749">
    <property type="term" value="P:glutathione metabolic process"/>
    <property type="evidence" value="ECO:0007669"/>
    <property type="project" value="InterPro"/>
</dbReference>
<dbReference type="GO" id="GO:0016787">
    <property type="term" value="F:hydrolase activity"/>
    <property type="evidence" value="ECO:0007669"/>
    <property type="project" value="UniProtKB-KW"/>
</dbReference>
<feature type="domain" description="Rhodanese" evidence="1">
    <location>
        <begin position="17"/>
        <end position="111"/>
    </location>
</feature>
<dbReference type="OrthoDB" id="9784009at2"/>
<dbReference type="Proteomes" id="UP000321436">
    <property type="component" value="Unassembled WGS sequence"/>
</dbReference>
<dbReference type="SMART" id="SM00450">
    <property type="entry name" value="RHOD"/>
    <property type="match status" value="1"/>
</dbReference>
<dbReference type="InterPro" id="IPR036873">
    <property type="entry name" value="Rhodanese-like_dom_sf"/>
</dbReference>
<dbReference type="CDD" id="cd07724">
    <property type="entry name" value="POD-like_MBL-fold"/>
    <property type="match status" value="1"/>
</dbReference>
<dbReference type="InterPro" id="IPR036866">
    <property type="entry name" value="RibonucZ/Hydroxyglut_hydro"/>
</dbReference>
<dbReference type="PROSITE" id="PS50206">
    <property type="entry name" value="RHODANESE_3"/>
    <property type="match status" value="1"/>
</dbReference>
<reference evidence="2 3" key="1">
    <citation type="submission" date="2019-07" db="EMBL/GenBank/DDBJ databases">
        <title>Whole genome shotgun sequence of Chitinophaga cymbidii NBRC 109752.</title>
        <authorList>
            <person name="Hosoyama A."/>
            <person name="Uohara A."/>
            <person name="Ohji S."/>
            <person name="Ichikawa N."/>
        </authorList>
    </citation>
    <scope>NUCLEOTIDE SEQUENCE [LARGE SCALE GENOMIC DNA]</scope>
    <source>
        <strain evidence="2 3">NBRC 109752</strain>
    </source>
</reference>
<dbReference type="Pfam" id="PF00753">
    <property type="entry name" value="Lactamase_B"/>
    <property type="match status" value="1"/>
</dbReference>
<organism evidence="2 3">
    <name type="scientific">Chitinophaga cymbidii</name>
    <dbReference type="NCBI Taxonomy" id="1096750"/>
    <lineage>
        <taxon>Bacteria</taxon>
        <taxon>Pseudomonadati</taxon>
        <taxon>Bacteroidota</taxon>
        <taxon>Chitinophagia</taxon>
        <taxon>Chitinophagales</taxon>
        <taxon>Chitinophagaceae</taxon>
        <taxon>Chitinophaga</taxon>
    </lineage>
</organism>
<dbReference type="SUPFAM" id="SSF52821">
    <property type="entry name" value="Rhodanese/Cell cycle control phosphatase"/>
    <property type="match status" value="1"/>
</dbReference>
<keyword evidence="3" id="KW-1185">Reference proteome</keyword>
<dbReference type="PANTHER" id="PTHR43084">
    <property type="entry name" value="PERSULFIDE DIOXYGENASE ETHE1"/>
    <property type="match status" value="1"/>
</dbReference>
<comment type="caution">
    <text evidence="2">The sequence shown here is derived from an EMBL/GenBank/DDBJ whole genome shotgun (WGS) entry which is preliminary data.</text>
</comment>
<dbReference type="InterPro" id="IPR001279">
    <property type="entry name" value="Metallo-B-lactamas"/>
</dbReference>
<sequence>MNTPVISVAALQKMLAEGKKVTILDVRPVSQREEWKIAGSIHKDAYQALSEGDKHILDDVELPYDIPVVTVCAGGRMSKTAADALLERDIQAFSLEGGMKAWNYAWNEAVMEDQVVKIIQVRRVAKGILSYIIGSGDTAIVVDAALDPDVFISLAANHGWTIRNVMDTHVHADYISRTLELAKVTGANHLFMESAQVNYNFTPLTDGQEISFGKSLLKAVLTPGHTPESISYLIDGKYLLTGDTLFIDGVGRPDLKADKEQAILKARQLYHSLGKIKSLPGETLILPAHTSGAIAFDGNPITASLSLLLENIMLLRLSEDEFVAQTIQRIPPTPPNYEQIAALNKSGHHEGINPADLEAGANRCAVS</sequence>
<evidence type="ECO:0000259" key="1">
    <source>
        <dbReference type="PROSITE" id="PS50206"/>
    </source>
</evidence>
<accession>A0A512RPX9</accession>
<dbReference type="GO" id="GO:0050313">
    <property type="term" value="F:sulfur dioxygenase activity"/>
    <property type="evidence" value="ECO:0007669"/>
    <property type="project" value="InterPro"/>
</dbReference>
<name>A0A512RPX9_9BACT</name>
<evidence type="ECO:0000313" key="2">
    <source>
        <dbReference type="EMBL" id="GEP97756.1"/>
    </source>
</evidence>
<dbReference type="Pfam" id="PF00581">
    <property type="entry name" value="Rhodanese"/>
    <property type="match status" value="1"/>
</dbReference>
<dbReference type="RefSeq" id="WP_146865652.1">
    <property type="nucleotide sequence ID" value="NZ_BKAU01000005.1"/>
</dbReference>
<dbReference type="Gene3D" id="3.40.250.10">
    <property type="entry name" value="Rhodanese-like domain"/>
    <property type="match status" value="1"/>
</dbReference>
<proteinExistence type="predicted"/>
<dbReference type="InterPro" id="IPR044528">
    <property type="entry name" value="POD-like_MBL-fold"/>
</dbReference>
<evidence type="ECO:0000313" key="3">
    <source>
        <dbReference type="Proteomes" id="UP000321436"/>
    </source>
</evidence>